<sequence length="151" mass="14773">MSAPVTYNVIVVDPPQREVVQVFTAGPPGARGQSAVTLTAAEALAPNALVYVKSDGTVANASAVAEGKEAVGFVKAGVAPGAAATVYLAGNVMAGLSGLTPGAAYYLSTTAGGIVDAATAGAYATGNVVLPIGTALSTTELLFHPTTPITL</sequence>
<dbReference type="AlphaFoldDB" id="A0A239LI00"/>
<keyword evidence="2" id="KW-1185">Reference proteome</keyword>
<protein>
    <submittedName>
        <fullName evidence="1">Uncharacterized protein</fullName>
    </submittedName>
</protein>
<organism evidence="1 2">
    <name type="scientific">Noviherbaspirillum humi</name>
    <dbReference type="NCBI Taxonomy" id="1688639"/>
    <lineage>
        <taxon>Bacteria</taxon>
        <taxon>Pseudomonadati</taxon>
        <taxon>Pseudomonadota</taxon>
        <taxon>Betaproteobacteria</taxon>
        <taxon>Burkholderiales</taxon>
        <taxon>Oxalobacteraceae</taxon>
        <taxon>Noviherbaspirillum</taxon>
    </lineage>
</organism>
<gene>
    <name evidence="1" type="ORF">SAMN06265795_12256</name>
</gene>
<name>A0A239LI00_9BURK</name>
<reference evidence="1 2" key="1">
    <citation type="submission" date="2017-06" db="EMBL/GenBank/DDBJ databases">
        <authorList>
            <person name="Kim H.J."/>
            <person name="Triplett B.A."/>
        </authorList>
    </citation>
    <scope>NUCLEOTIDE SEQUENCE [LARGE SCALE GENOMIC DNA]</scope>
    <source>
        <strain evidence="1 2">U15</strain>
    </source>
</reference>
<dbReference type="Proteomes" id="UP000198284">
    <property type="component" value="Unassembled WGS sequence"/>
</dbReference>
<proteinExistence type="predicted"/>
<dbReference type="OrthoDB" id="8402460at2"/>
<evidence type="ECO:0000313" key="1">
    <source>
        <dbReference type="EMBL" id="SNT29174.1"/>
    </source>
</evidence>
<accession>A0A239LI00</accession>
<dbReference type="EMBL" id="FZOT01000022">
    <property type="protein sequence ID" value="SNT29174.1"/>
    <property type="molecule type" value="Genomic_DNA"/>
</dbReference>
<dbReference type="RefSeq" id="WP_089401438.1">
    <property type="nucleotide sequence ID" value="NZ_FZOT01000022.1"/>
</dbReference>
<evidence type="ECO:0000313" key="2">
    <source>
        <dbReference type="Proteomes" id="UP000198284"/>
    </source>
</evidence>